<feature type="domain" description="Subtilisin-like protease fibronectin type-III" evidence="1">
    <location>
        <begin position="3"/>
        <end position="49"/>
    </location>
</feature>
<protein>
    <recommendedName>
        <fullName evidence="1">Subtilisin-like protease fibronectin type-III domain-containing protein</fullName>
    </recommendedName>
</protein>
<evidence type="ECO:0000313" key="2">
    <source>
        <dbReference type="EnsemblPlants" id="AET3Gv20080700.2"/>
    </source>
</evidence>
<reference evidence="3" key="1">
    <citation type="journal article" date="2014" name="Science">
        <title>Ancient hybridizations among the ancestral genomes of bread wheat.</title>
        <authorList>
            <consortium name="International Wheat Genome Sequencing Consortium,"/>
            <person name="Marcussen T."/>
            <person name="Sandve S.R."/>
            <person name="Heier L."/>
            <person name="Spannagl M."/>
            <person name="Pfeifer M."/>
            <person name="Jakobsen K.S."/>
            <person name="Wulff B.B."/>
            <person name="Steuernagel B."/>
            <person name="Mayer K.F."/>
            <person name="Olsen O.A."/>
        </authorList>
    </citation>
    <scope>NUCLEOTIDE SEQUENCE [LARGE SCALE GENOMIC DNA]</scope>
    <source>
        <strain evidence="3">cv. AL8/78</strain>
    </source>
</reference>
<dbReference type="Pfam" id="PF17766">
    <property type="entry name" value="fn3_6"/>
    <property type="match status" value="1"/>
</dbReference>
<dbReference type="InterPro" id="IPR041469">
    <property type="entry name" value="Subtilisin-like_FN3"/>
</dbReference>
<keyword evidence="3" id="KW-1185">Reference proteome</keyword>
<evidence type="ECO:0000259" key="1">
    <source>
        <dbReference type="Pfam" id="PF17766"/>
    </source>
</evidence>
<accession>A0A453DTQ7</accession>
<dbReference type="Gramene" id="AET3Gv20080700.1">
    <property type="protein sequence ID" value="AET3Gv20080700.1"/>
    <property type="gene ID" value="AET3Gv20080700"/>
</dbReference>
<dbReference type="AlphaFoldDB" id="A0A453DTQ7"/>
<reference evidence="2" key="3">
    <citation type="journal article" date="2017" name="Nature">
        <title>Genome sequence of the progenitor of the wheat D genome Aegilops tauschii.</title>
        <authorList>
            <person name="Luo M.C."/>
            <person name="Gu Y.Q."/>
            <person name="Puiu D."/>
            <person name="Wang H."/>
            <person name="Twardziok S.O."/>
            <person name="Deal K.R."/>
            <person name="Huo N."/>
            <person name="Zhu T."/>
            <person name="Wang L."/>
            <person name="Wang Y."/>
            <person name="McGuire P.E."/>
            <person name="Liu S."/>
            <person name="Long H."/>
            <person name="Ramasamy R.K."/>
            <person name="Rodriguez J.C."/>
            <person name="Van S.L."/>
            <person name="Yuan L."/>
            <person name="Wang Z."/>
            <person name="Xia Z."/>
            <person name="Xiao L."/>
            <person name="Anderson O.D."/>
            <person name="Ouyang S."/>
            <person name="Liang Y."/>
            <person name="Zimin A.V."/>
            <person name="Pertea G."/>
            <person name="Qi P."/>
            <person name="Bennetzen J.L."/>
            <person name="Dai X."/>
            <person name="Dawson M.W."/>
            <person name="Muller H.G."/>
            <person name="Kugler K."/>
            <person name="Rivarola-Duarte L."/>
            <person name="Spannagl M."/>
            <person name="Mayer K.F.X."/>
            <person name="Lu F.H."/>
            <person name="Bevan M.W."/>
            <person name="Leroy P."/>
            <person name="Li P."/>
            <person name="You F.M."/>
            <person name="Sun Q."/>
            <person name="Liu Z."/>
            <person name="Lyons E."/>
            <person name="Wicker T."/>
            <person name="Salzberg S.L."/>
            <person name="Devos K.M."/>
            <person name="Dvorak J."/>
        </authorList>
    </citation>
    <scope>NUCLEOTIDE SEQUENCE [LARGE SCALE GENOMIC DNA]</scope>
    <source>
        <strain evidence="2">cv. AL8/78</strain>
    </source>
</reference>
<reference evidence="2" key="5">
    <citation type="journal article" date="2021" name="G3 (Bethesda)">
        <title>Aegilops tauschii genome assembly Aet v5.0 features greater sequence contiguity and improved annotation.</title>
        <authorList>
            <person name="Wang L."/>
            <person name="Zhu T."/>
            <person name="Rodriguez J.C."/>
            <person name="Deal K.R."/>
            <person name="Dubcovsky J."/>
            <person name="McGuire P.E."/>
            <person name="Lux T."/>
            <person name="Spannagl M."/>
            <person name="Mayer K.F.X."/>
            <person name="Baldrich P."/>
            <person name="Meyers B.C."/>
            <person name="Huo N."/>
            <person name="Gu Y.Q."/>
            <person name="Zhou H."/>
            <person name="Devos K.M."/>
            <person name="Bennetzen J.L."/>
            <person name="Unver T."/>
            <person name="Budak H."/>
            <person name="Gulick P.J."/>
            <person name="Galiba G."/>
            <person name="Kalapos B."/>
            <person name="Nelson D.R."/>
            <person name="Li P."/>
            <person name="You F.M."/>
            <person name="Luo M.C."/>
            <person name="Dvorak J."/>
        </authorList>
    </citation>
    <scope>NUCLEOTIDE SEQUENCE [LARGE SCALE GENOMIC DNA]</scope>
    <source>
        <strain evidence="2">cv. AL8/78</strain>
    </source>
</reference>
<reference evidence="2" key="4">
    <citation type="submission" date="2019-03" db="UniProtKB">
        <authorList>
            <consortium name="EnsemblPlants"/>
        </authorList>
    </citation>
    <scope>IDENTIFICATION</scope>
</reference>
<dbReference type="EnsemblPlants" id="AET3Gv20080700.2">
    <property type="protein sequence ID" value="AET3Gv20080700.2"/>
    <property type="gene ID" value="AET3Gv20080700"/>
</dbReference>
<proteinExistence type="predicted"/>
<dbReference type="Gramene" id="AET3Gv20080700.2">
    <property type="protein sequence ID" value="AET3Gv20080700.2"/>
    <property type="gene ID" value="AET3Gv20080700"/>
</dbReference>
<dbReference type="Gene3D" id="2.60.40.2310">
    <property type="match status" value="1"/>
</dbReference>
<organism evidence="2 3">
    <name type="scientific">Aegilops tauschii subsp. strangulata</name>
    <name type="common">Goatgrass</name>
    <dbReference type="NCBI Taxonomy" id="200361"/>
    <lineage>
        <taxon>Eukaryota</taxon>
        <taxon>Viridiplantae</taxon>
        <taxon>Streptophyta</taxon>
        <taxon>Embryophyta</taxon>
        <taxon>Tracheophyta</taxon>
        <taxon>Spermatophyta</taxon>
        <taxon>Magnoliopsida</taxon>
        <taxon>Liliopsida</taxon>
        <taxon>Poales</taxon>
        <taxon>Poaceae</taxon>
        <taxon>BOP clade</taxon>
        <taxon>Pooideae</taxon>
        <taxon>Triticodae</taxon>
        <taxon>Triticeae</taxon>
        <taxon>Triticinae</taxon>
        <taxon>Aegilops</taxon>
    </lineage>
</organism>
<name>A0A453DTQ7_AEGTS</name>
<reference evidence="3" key="2">
    <citation type="journal article" date="2017" name="Nat. Plants">
        <title>The Aegilops tauschii genome reveals multiple impacts of transposons.</title>
        <authorList>
            <person name="Zhao G."/>
            <person name="Zou C."/>
            <person name="Li K."/>
            <person name="Wang K."/>
            <person name="Li T."/>
            <person name="Gao L."/>
            <person name="Zhang X."/>
            <person name="Wang H."/>
            <person name="Yang Z."/>
            <person name="Liu X."/>
            <person name="Jiang W."/>
            <person name="Mao L."/>
            <person name="Kong X."/>
            <person name="Jiao Y."/>
            <person name="Jia J."/>
        </authorList>
    </citation>
    <scope>NUCLEOTIDE SEQUENCE [LARGE SCALE GENOMIC DNA]</scope>
    <source>
        <strain evidence="3">cv. AL8/78</strain>
    </source>
</reference>
<dbReference type="EnsemblPlants" id="AET3Gv20080700.1">
    <property type="protein sequence ID" value="AET3Gv20080700.1"/>
    <property type="gene ID" value="AET3Gv20080700"/>
</dbReference>
<dbReference type="Proteomes" id="UP000015105">
    <property type="component" value="Chromosome 3D"/>
</dbReference>
<sequence length="89" mass="9344">GHPSSGYHIKVTQFKGTDVIVEPSTLLLSSANQKLAYKIKMKTKVAQNTPEYGEPCPGSLMAATNLSSSPSITVLVRGLGANSWALAPS</sequence>
<evidence type="ECO:0000313" key="3">
    <source>
        <dbReference type="Proteomes" id="UP000015105"/>
    </source>
</evidence>